<evidence type="ECO:0000256" key="1">
    <source>
        <dbReference type="SAM" id="SignalP"/>
    </source>
</evidence>
<organism evidence="2 3">
    <name type="scientific">Ancylomarina salipaludis</name>
    <dbReference type="NCBI Taxonomy" id="2501299"/>
    <lineage>
        <taxon>Bacteria</taxon>
        <taxon>Pseudomonadati</taxon>
        <taxon>Bacteroidota</taxon>
        <taxon>Bacteroidia</taxon>
        <taxon>Marinilabiliales</taxon>
        <taxon>Marinifilaceae</taxon>
        <taxon>Ancylomarina</taxon>
    </lineage>
</organism>
<dbReference type="Pfam" id="PF10604">
    <property type="entry name" value="Polyketide_cyc2"/>
    <property type="match status" value="1"/>
</dbReference>
<name>A0A4Q1JN67_9BACT</name>
<dbReference type="OrthoDB" id="1118110at2"/>
<dbReference type="CDD" id="cd07821">
    <property type="entry name" value="PYR_PYL_RCAR_like"/>
    <property type="match status" value="1"/>
</dbReference>
<dbReference type="EMBL" id="SAXA01000005">
    <property type="protein sequence ID" value="RXQ95555.1"/>
    <property type="molecule type" value="Genomic_DNA"/>
</dbReference>
<feature type="chain" id="PRO_5020756827" evidence="1">
    <location>
        <begin position="25"/>
        <end position="174"/>
    </location>
</feature>
<evidence type="ECO:0000313" key="3">
    <source>
        <dbReference type="Proteomes" id="UP000289703"/>
    </source>
</evidence>
<comment type="caution">
    <text evidence="2">The sequence shown here is derived from an EMBL/GenBank/DDBJ whole genome shotgun (WGS) entry which is preliminary data.</text>
</comment>
<protein>
    <submittedName>
        <fullName evidence="2">SRPBCC family protein</fullName>
    </submittedName>
</protein>
<dbReference type="RefSeq" id="WP_129253894.1">
    <property type="nucleotide sequence ID" value="NZ_SAXA01000005.1"/>
</dbReference>
<evidence type="ECO:0000313" key="2">
    <source>
        <dbReference type="EMBL" id="RXQ95555.1"/>
    </source>
</evidence>
<sequence length="174" mass="19376">MKNTISKFCLIVLLLVGISASAFSQMKPAKMLPPKVKRIVTIKAPANEVWKLIASLEKVEEYAPAIVKSSSADGQGRDAVREMKMVDGSDRLETVLIFDPDNKHICFIPFDEYMPAEYVAVHIYVTAQGPNKCKVSYRGYLNVKEGQSEGKLIRQLGSEFTQTLNGLKAYMEAQ</sequence>
<dbReference type="Gene3D" id="3.30.530.20">
    <property type="match status" value="1"/>
</dbReference>
<dbReference type="InterPro" id="IPR019587">
    <property type="entry name" value="Polyketide_cyclase/dehydratase"/>
</dbReference>
<gene>
    <name evidence="2" type="ORF">EO244_06735</name>
</gene>
<keyword evidence="1" id="KW-0732">Signal</keyword>
<keyword evidence="3" id="KW-1185">Reference proteome</keyword>
<dbReference type="Proteomes" id="UP000289703">
    <property type="component" value="Unassembled WGS sequence"/>
</dbReference>
<reference evidence="2 3" key="1">
    <citation type="submission" date="2019-01" db="EMBL/GenBank/DDBJ databases">
        <title>Ancylomarina salipaludis sp. nov., isolated from a salt marsh.</title>
        <authorList>
            <person name="Yoon J.-H."/>
        </authorList>
    </citation>
    <scope>NUCLEOTIDE SEQUENCE [LARGE SCALE GENOMIC DNA]</scope>
    <source>
        <strain evidence="2 3">SHSM-M15</strain>
    </source>
</reference>
<dbReference type="SUPFAM" id="SSF55961">
    <property type="entry name" value="Bet v1-like"/>
    <property type="match status" value="1"/>
</dbReference>
<proteinExistence type="predicted"/>
<dbReference type="AlphaFoldDB" id="A0A4Q1JN67"/>
<feature type="signal peptide" evidence="1">
    <location>
        <begin position="1"/>
        <end position="24"/>
    </location>
</feature>
<accession>A0A4Q1JN67</accession>
<dbReference type="InterPro" id="IPR023393">
    <property type="entry name" value="START-like_dom_sf"/>
</dbReference>